<dbReference type="OrthoDB" id="5350673at2759"/>
<comment type="caution">
    <text evidence="4">The sequence shown here is derived from an EMBL/GenBank/DDBJ whole genome shotgun (WGS) entry which is preliminary data.</text>
</comment>
<evidence type="ECO:0000256" key="2">
    <source>
        <dbReference type="SAM" id="MobiDB-lite"/>
    </source>
</evidence>
<dbReference type="Gene3D" id="4.10.240.10">
    <property type="entry name" value="Zn(2)-C6 fungal-type DNA-binding domain"/>
    <property type="match status" value="1"/>
</dbReference>
<dbReference type="GO" id="GO:0008270">
    <property type="term" value="F:zinc ion binding"/>
    <property type="evidence" value="ECO:0007669"/>
    <property type="project" value="InterPro"/>
</dbReference>
<evidence type="ECO:0000259" key="3">
    <source>
        <dbReference type="Pfam" id="PF00172"/>
    </source>
</evidence>
<dbReference type="Pfam" id="PF00172">
    <property type="entry name" value="Zn_clus"/>
    <property type="match status" value="1"/>
</dbReference>
<evidence type="ECO:0000313" key="5">
    <source>
        <dbReference type="Proteomes" id="UP001055219"/>
    </source>
</evidence>
<reference evidence="4" key="2">
    <citation type="submission" date="2022-07" db="EMBL/GenBank/DDBJ databases">
        <authorList>
            <person name="Goncalves M.F.M."/>
            <person name="Hilario S."/>
            <person name="Van De Peer Y."/>
            <person name="Esteves A.C."/>
            <person name="Alves A."/>
        </authorList>
    </citation>
    <scope>NUCLEOTIDE SEQUENCE</scope>
    <source>
        <strain evidence="4">MUM 19.33</strain>
    </source>
</reference>
<proteinExistence type="predicted"/>
<accession>A0A9P9XZC9</accession>
<dbReference type="PANTHER" id="PTHR47784:SF4">
    <property type="entry name" value="ZN(II)2CYS6 TRANSCRIPTION FACTOR (EUROFUNG)"/>
    <property type="match status" value="1"/>
</dbReference>
<dbReference type="PANTHER" id="PTHR47784">
    <property type="entry name" value="STEROL UPTAKE CONTROL PROTEIN 2"/>
    <property type="match status" value="1"/>
</dbReference>
<dbReference type="SUPFAM" id="SSF57701">
    <property type="entry name" value="Zn2/Cys6 DNA-binding domain"/>
    <property type="match status" value="1"/>
</dbReference>
<keyword evidence="1" id="KW-0539">Nucleus</keyword>
<keyword evidence="5" id="KW-1185">Reference proteome</keyword>
<reference evidence="4" key="1">
    <citation type="journal article" date="2021" name="J Fungi (Basel)">
        <title>Genomic and Metabolomic Analyses of the Marine Fungus Emericellopsis cladophorae: Insights into Saltwater Adaptability Mechanisms and Its Biosynthetic Potential.</title>
        <authorList>
            <person name="Goncalves M.F.M."/>
            <person name="Hilario S."/>
            <person name="Van de Peer Y."/>
            <person name="Esteves A.C."/>
            <person name="Alves A."/>
        </authorList>
    </citation>
    <scope>NUCLEOTIDE SEQUENCE</scope>
    <source>
        <strain evidence="4">MUM 19.33</strain>
    </source>
</reference>
<dbReference type="AlphaFoldDB" id="A0A9P9XZC9"/>
<evidence type="ECO:0000313" key="4">
    <source>
        <dbReference type="EMBL" id="KAI6780657.1"/>
    </source>
</evidence>
<organism evidence="4 5">
    <name type="scientific">Emericellopsis cladophorae</name>
    <dbReference type="NCBI Taxonomy" id="2686198"/>
    <lineage>
        <taxon>Eukaryota</taxon>
        <taxon>Fungi</taxon>
        <taxon>Dikarya</taxon>
        <taxon>Ascomycota</taxon>
        <taxon>Pezizomycotina</taxon>
        <taxon>Sordariomycetes</taxon>
        <taxon>Hypocreomycetidae</taxon>
        <taxon>Hypocreales</taxon>
        <taxon>Bionectriaceae</taxon>
        <taxon>Emericellopsis</taxon>
    </lineage>
</organism>
<dbReference type="InterPro" id="IPR001138">
    <property type="entry name" value="Zn2Cys6_DnaBD"/>
</dbReference>
<protein>
    <recommendedName>
        <fullName evidence="3">Zn(2)-C6 fungal-type domain-containing protein</fullName>
    </recommendedName>
</protein>
<dbReference type="RefSeq" id="XP_051361513.1">
    <property type="nucleotide sequence ID" value="XM_051507213.1"/>
</dbReference>
<dbReference type="GO" id="GO:0001228">
    <property type="term" value="F:DNA-binding transcription activator activity, RNA polymerase II-specific"/>
    <property type="evidence" value="ECO:0007669"/>
    <property type="project" value="TreeGrafter"/>
</dbReference>
<dbReference type="InterPro" id="IPR036864">
    <property type="entry name" value="Zn2-C6_fun-type_DNA-bd_sf"/>
</dbReference>
<feature type="domain" description="Zn(2)-C6 fungal-type" evidence="3">
    <location>
        <begin position="8"/>
        <end position="36"/>
    </location>
</feature>
<dbReference type="GeneID" id="75827680"/>
<dbReference type="InterPro" id="IPR053157">
    <property type="entry name" value="Sterol_Uptake_Regulator"/>
</dbReference>
<dbReference type="CDD" id="cd00067">
    <property type="entry name" value="GAL4"/>
    <property type="match status" value="1"/>
</dbReference>
<sequence length="400" mass="43878">MAVLNGSKRRHVKCDEARPSCRLCVLSDRVCTYTSQDSALRVNPPSETPSTDGSCSPAPHSEPNERPVPGTVRPNLEGLAGNPSNGHTESDEVNFDHMELLIHLTVDEDVFSLADHVEDYKLAMSIGLPLAHATPYLLYQMLAFSARHLAHLHPHRFAKYHNLAVGLQTRAVSLFNASGTAPTPDNCVPMLLFATILGHHLFADMLSQREDGGFHAFITRFTHCLELQKGIPTIFTTARHVLMTSPLEPVLKGSMDLTARDPTGDDCDELMKLISSSSQLTPSQKESCLASTRFLQVGFDSSADGDESPQRHQMCFTWTLVVSPEVTALMATCQPEALAMLFYYALLLHSSSSVWQIGASGEYIMDKVATFLGPSWEYWLSAARRKTAQSSHDAAPPSVV</sequence>
<evidence type="ECO:0000256" key="1">
    <source>
        <dbReference type="ARBA" id="ARBA00023242"/>
    </source>
</evidence>
<gene>
    <name evidence="4" type="ORF">J7T54_001161</name>
</gene>
<dbReference type="EMBL" id="JAGIXG020000029">
    <property type="protein sequence ID" value="KAI6780657.1"/>
    <property type="molecule type" value="Genomic_DNA"/>
</dbReference>
<feature type="region of interest" description="Disordered" evidence="2">
    <location>
        <begin position="39"/>
        <end position="91"/>
    </location>
</feature>
<dbReference type="Proteomes" id="UP001055219">
    <property type="component" value="Unassembled WGS sequence"/>
</dbReference>
<name>A0A9P9XZC9_9HYPO</name>